<keyword evidence="2" id="KW-1185">Reference proteome</keyword>
<evidence type="ECO:0000313" key="2">
    <source>
        <dbReference type="Proteomes" id="UP001066276"/>
    </source>
</evidence>
<dbReference type="Proteomes" id="UP001066276">
    <property type="component" value="Chromosome 7"/>
</dbReference>
<proteinExistence type="predicted"/>
<protein>
    <submittedName>
        <fullName evidence="1">Uncharacterized protein</fullName>
    </submittedName>
</protein>
<gene>
    <name evidence="1" type="ORF">NDU88_011457</name>
</gene>
<comment type="caution">
    <text evidence="1">The sequence shown here is derived from an EMBL/GenBank/DDBJ whole genome shotgun (WGS) entry which is preliminary data.</text>
</comment>
<name>A0AAV7Q536_PLEWA</name>
<organism evidence="1 2">
    <name type="scientific">Pleurodeles waltl</name>
    <name type="common">Iberian ribbed newt</name>
    <dbReference type="NCBI Taxonomy" id="8319"/>
    <lineage>
        <taxon>Eukaryota</taxon>
        <taxon>Metazoa</taxon>
        <taxon>Chordata</taxon>
        <taxon>Craniata</taxon>
        <taxon>Vertebrata</taxon>
        <taxon>Euteleostomi</taxon>
        <taxon>Amphibia</taxon>
        <taxon>Batrachia</taxon>
        <taxon>Caudata</taxon>
        <taxon>Salamandroidea</taxon>
        <taxon>Salamandridae</taxon>
        <taxon>Pleurodelinae</taxon>
        <taxon>Pleurodeles</taxon>
    </lineage>
</organism>
<sequence>MAHLDAQCVTKDQGGTSHAVFLTPCLAGAGSITGWVTFAKSETSHSGVPATNNISLQPEVLEDAVPDMMVGTENLAVSGLPVECAGDSPVDALLRAELVQGAWVLPVPGDE</sequence>
<accession>A0AAV7Q536</accession>
<dbReference type="AlphaFoldDB" id="A0AAV7Q536"/>
<dbReference type="EMBL" id="JANPWB010000011">
    <property type="protein sequence ID" value="KAJ1133160.1"/>
    <property type="molecule type" value="Genomic_DNA"/>
</dbReference>
<evidence type="ECO:0000313" key="1">
    <source>
        <dbReference type="EMBL" id="KAJ1133160.1"/>
    </source>
</evidence>
<reference evidence="1" key="1">
    <citation type="journal article" date="2022" name="bioRxiv">
        <title>Sequencing and chromosome-scale assembly of the giantPleurodeles waltlgenome.</title>
        <authorList>
            <person name="Brown T."/>
            <person name="Elewa A."/>
            <person name="Iarovenko S."/>
            <person name="Subramanian E."/>
            <person name="Araus A.J."/>
            <person name="Petzold A."/>
            <person name="Susuki M."/>
            <person name="Suzuki K.-i.T."/>
            <person name="Hayashi T."/>
            <person name="Toyoda A."/>
            <person name="Oliveira C."/>
            <person name="Osipova E."/>
            <person name="Leigh N.D."/>
            <person name="Simon A."/>
            <person name="Yun M.H."/>
        </authorList>
    </citation>
    <scope>NUCLEOTIDE SEQUENCE</scope>
    <source>
        <strain evidence="1">20211129_DDA</strain>
        <tissue evidence="1">Liver</tissue>
    </source>
</reference>